<dbReference type="Pfam" id="PF00657">
    <property type="entry name" value="Lipase_GDSL"/>
    <property type="match status" value="1"/>
</dbReference>
<proteinExistence type="inferred from homology"/>
<dbReference type="GO" id="GO:0006629">
    <property type="term" value="P:lipid metabolic process"/>
    <property type="evidence" value="ECO:0007669"/>
    <property type="project" value="InterPro"/>
</dbReference>
<reference evidence="3" key="1">
    <citation type="submission" date="2023-02" db="EMBL/GenBank/DDBJ databases">
        <title>Genome of toxic invasive species Heracleum sosnowskyi carries increased number of genes despite the absence of recent whole-genome duplications.</title>
        <authorList>
            <person name="Schelkunov M."/>
            <person name="Shtratnikova V."/>
            <person name="Makarenko M."/>
            <person name="Klepikova A."/>
            <person name="Omelchenko D."/>
            <person name="Novikova G."/>
            <person name="Obukhova E."/>
            <person name="Bogdanov V."/>
            <person name="Penin A."/>
            <person name="Logacheva M."/>
        </authorList>
    </citation>
    <scope>NUCLEOTIDE SEQUENCE</scope>
    <source>
        <strain evidence="3">Hsosn_3</strain>
        <tissue evidence="3">Leaf</tissue>
    </source>
</reference>
<comment type="caution">
    <text evidence="3">The sequence shown here is derived from an EMBL/GenBank/DDBJ whole genome shotgun (WGS) entry which is preliminary data.</text>
</comment>
<dbReference type="PANTHER" id="PTHR45642">
    <property type="entry name" value="GDSL ESTERASE/LIPASE EXL3"/>
    <property type="match status" value="1"/>
</dbReference>
<evidence type="ECO:0000313" key="3">
    <source>
        <dbReference type="EMBL" id="KAK1375723.1"/>
    </source>
</evidence>
<dbReference type="InterPro" id="IPR001087">
    <property type="entry name" value="GDSL"/>
</dbReference>
<dbReference type="Gene3D" id="3.40.50.1110">
    <property type="entry name" value="SGNH hydrolase"/>
    <property type="match status" value="1"/>
</dbReference>
<dbReference type="GO" id="GO:0016298">
    <property type="term" value="F:lipase activity"/>
    <property type="evidence" value="ECO:0007669"/>
    <property type="project" value="InterPro"/>
</dbReference>
<keyword evidence="4" id="KW-1185">Reference proteome</keyword>
<dbReference type="AlphaFoldDB" id="A0AAD8MKS3"/>
<dbReference type="InterPro" id="IPR036514">
    <property type="entry name" value="SGNH_hydro_sf"/>
</dbReference>
<dbReference type="CDD" id="cd01837">
    <property type="entry name" value="SGNH_plant_lipase_like"/>
    <property type="match status" value="1"/>
</dbReference>
<evidence type="ECO:0000256" key="1">
    <source>
        <dbReference type="ARBA" id="ARBA00008668"/>
    </source>
</evidence>
<name>A0AAD8MKS3_9APIA</name>
<organism evidence="3 4">
    <name type="scientific">Heracleum sosnowskyi</name>
    <dbReference type="NCBI Taxonomy" id="360622"/>
    <lineage>
        <taxon>Eukaryota</taxon>
        <taxon>Viridiplantae</taxon>
        <taxon>Streptophyta</taxon>
        <taxon>Embryophyta</taxon>
        <taxon>Tracheophyta</taxon>
        <taxon>Spermatophyta</taxon>
        <taxon>Magnoliopsida</taxon>
        <taxon>eudicotyledons</taxon>
        <taxon>Gunneridae</taxon>
        <taxon>Pentapetalae</taxon>
        <taxon>asterids</taxon>
        <taxon>campanulids</taxon>
        <taxon>Apiales</taxon>
        <taxon>Apiaceae</taxon>
        <taxon>Apioideae</taxon>
        <taxon>apioid superclade</taxon>
        <taxon>Tordylieae</taxon>
        <taxon>Tordyliinae</taxon>
        <taxon>Heracleum</taxon>
    </lineage>
</organism>
<dbReference type="InterPro" id="IPR035669">
    <property type="entry name" value="SGNH_plant_lipase-like"/>
</dbReference>
<protein>
    <submittedName>
        <fullName evidence="3">GDSL esterase/lipase</fullName>
    </submittedName>
</protein>
<dbReference type="Proteomes" id="UP001237642">
    <property type="component" value="Unassembled WGS sequence"/>
</dbReference>
<dbReference type="EMBL" id="JAUIZM010000007">
    <property type="protein sequence ID" value="KAK1375723.1"/>
    <property type="molecule type" value="Genomic_DNA"/>
</dbReference>
<feature type="chain" id="PRO_5042174130" evidence="2">
    <location>
        <begin position="23"/>
        <end position="348"/>
    </location>
</feature>
<reference evidence="3" key="2">
    <citation type="submission" date="2023-05" db="EMBL/GenBank/DDBJ databases">
        <authorList>
            <person name="Schelkunov M.I."/>
        </authorList>
    </citation>
    <scope>NUCLEOTIDE SEQUENCE</scope>
    <source>
        <strain evidence="3">Hsosn_3</strain>
        <tissue evidence="3">Leaf</tissue>
    </source>
</reference>
<sequence>MARSLFMLYLLKLFSILLTCNALQALPKFSSILIFGDSLVDTGNNNFISTIVTANHAPYGVSFPGGIPTGRFSDGKLMSDFLADALGLKQVVPPFLDPNLPPSELSTGVCFASAGAGYDEITGATHVIIPVTKQYQSYFKDYKHKLVAMVGEKEASNILKNSLVFSTSGSNDVFEFYENPLRYKSLDQYQDVLIGKIVKFIQSLYKDGCRNMAIAGIPLICAPRGLGAQARCLNNENSDSNVYNRKLQAMLTQLQPSLPGSKLVYADISKPLTKLAANLSAHGLYPPTIDCCGRGIPTLGPTCNISVQTCPNPENYFLWDAVHPTQAVYHYMSHYLIKNVLPKFNKAA</sequence>
<feature type="signal peptide" evidence="2">
    <location>
        <begin position="1"/>
        <end position="22"/>
    </location>
</feature>
<dbReference type="SUPFAM" id="SSF52266">
    <property type="entry name" value="SGNH hydrolase"/>
    <property type="match status" value="1"/>
</dbReference>
<evidence type="ECO:0000256" key="2">
    <source>
        <dbReference type="SAM" id="SignalP"/>
    </source>
</evidence>
<dbReference type="PANTHER" id="PTHR45642:SF30">
    <property type="entry name" value="SGNH HYDROLASE-TYPE ESTERASE DOMAIN-CONTAINING PROTEIN"/>
    <property type="match status" value="1"/>
</dbReference>
<evidence type="ECO:0000313" key="4">
    <source>
        <dbReference type="Proteomes" id="UP001237642"/>
    </source>
</evidence>
<keyword evidence="2" id="KW-0732">Signal</keyword>
<gene>
    <name evidence="3" type="ORF">POM88_031916</name>
</gene>
<dbReference type="InterPro" id="IPR008265">
    <property type="entry name" value="Lipase_GDSL_AS"/>
</dbReference>
<comment type="similarity">
    <text evidence="1">Belongs to the 'GDSL' lipolytic enzyme family.</text>
</comment>
<dbReference type="PROSITE" id="PS01098">
    <property type="entry name" value="LIPASE_GDSL_SER"/>
    <property type="match status" value="1"/>
</dbReference>
<accession>A0AAD8MKS3</accession>
<dbReference type="InterPro" id="IPR050592">
    <property type="entry name" value="GDSL_lipolytic_enzyme"/>
</dbReference>